<dbReference type="Pfam" id="PF24320">
    <property type="entry name" value="DUF7492"/>
    <property type="match status" value="1"/>
</dbReference>
<name>A0A074WE95_9PEZI</name>
<evidence type="ECO:0000313" key="3">
    <source>
        <dbReference type="EMBL" id="KEQ69879.1"/>
    </source>
</evidence>
<dbReference type="RefSeq" id="XP_013424025.1">
    <property type="nucleotide sequence ID" value="XM_013568571.1"/>
</dbReference>
<proteinExistence type="predicted"/>
<feature type="non-terminal residue" evidence="3">
    <location>
        <position position="256"/>
    </location>
</feature>
<dbReference type="OrthoDB" id="64281at2759"/>
<keyword evidence="4" id="KW-1185">Reference proteome</keyword>
<protein>
    <recommendedName>
        <fullName evidence="2">DUF7492 domain-containing protein</fullName>
    </recommendedName>
</protein>
<organism evidence="3 4">
    <name type="scientific">Aureobasidium namibiae CBS 147.97</name>
    <dbReference type="NCBI Taxonomy" id="1043004"/>
    <lineage>
        <taxon>Eukaryota</taxon>
        <taxon>Fungi</taxon>
        <taxon>Dikarya</taxon>
        <taxon>Ascomycota</taxon>
        <taxon>Pezizomycotina</taxon>
        <taxon>Dothideomycetes</taxon>
        <taxon>Dothideomycetidae</taxon>
        <taxon>Dothideales</taxon>
        <taxon>Saccotheciaceae</taxon>
        <taxon>Aureobasidium</taxon>
    </lineage>
</organism>
<feature type="chain" id="PRO_5001702383" description="DUF7492 domain-containing protein" evidence="1">
    <location>
        <begin position="20"/>
        <end position="256"/>
    </location>
</feature>
<dbReference type="Proteomes" id="UP000027730">
    <property type="component" value="Unassembled WGS sequence"/>
</dbReference>
<dbReference type="AlphaFoldDB" id="A0A074WE95"/>
<evidence type="ECO:0000256" key="1">
    <source>
        <dbReference type="SAM" id="SignalP"/>
    </source>
</evidence>
<dbReference type="HOGENOM" id="CLU_019095_0_2_1"/>
<dbReference type="EMBL" id="KL584719">
    <property type="protein sequence ID" value="KEQ69879.1"/>
    <property type="molecule type" value="Genomic_DNA"/>
</dbReference>
<evidence type="ECO:0000259" key="2">
    <source>
        <dbReference type="Pfam" id="PF24320"/>
    </source>
</evidence>
<dbReference type="InterPro" id="IPR055915">
    <property type="entry name" value="DUF7492"/>
</dbReference>
<feature type="signal peptide" evidence="1">
    <location>
        <begin position="1"/>
        <end position="19"/>
    </location>
</feature>
<dbReference type="GeneID" id="25408111"/>
<keyword evidence="1" id="KW-0732">Signal</keyword>
<sequence>MKFALSAAVVTAVFGQASAHTWVEEMQVIDSTTGNYTGDYGFTRGYVDRTTPGFDEQSIVYLLPALSTGRTRIDGTNLLCHPSQRTSNYDNTHPRLQAAPGSYVAMKYLENGHVTLPQNQPGKPKMGGTVFVYATTKPSDTEKIVDVLKWNTAGTGGDSRGSQIAAQNYDDGRCHQINPGAISTQRQQQFPDHVLGQPTSNVEQWCETDVHIPTTYKAGDTVTVYWVWQWPTDAGVGVYPNGKDEYYTSCAEIQIV</sequence>
<feature type="domain" description="DUF7492" evidence="2">
    <location>
        <begin position="17"/>
        <end position="256"/>
    </location>
</feature>
<evidence type="ECO:0000313" key="4">
    <source>
        <dbReference type="Proteomes" id="UP000027730"/>
    </source>
</evidence>
<accession>A0A074WE95</accession>
<gene>
    <name evidence="3" type="ORF">M436DRAFT_23740</name>
</gene>
<reference evidence="3 4" key="1">
    <citation type="journal article" date="2014" name="BMC Genomics">
        <title>Genome sequencing of four Aureobasidium pullulans varieties: biotechnological potential, stress tolerance, and description of new species.</title>
        <authorList>
            <person name="Gostin Ar C."/>
            <person name="Ohm R.A."/>
            <person name="Kogej T."/>
            <person name="Sonjak S."/>
            <person name="Turk M."/>
            <person name="Zajc J."/>
            <person name="Zalar P."/>
            <person name="Grube M."/>
            <person name="Sun H."/>
            <person name="Han J."/>
            <person name="Sharma A."/>
            <person name="Chiniquy J."/>
            <person name="Ngan C.Y."/>
            <person name="Lipzen A."/>
            <person name="Barry K."/>
            <person name="Grigoriev I.V."/>
            <person name="Gunde-Cimerman N."/>
        </authorList>
    </citation>
    <scope>NUCLEOTIDE SEQUENCE [LARGE SCALE GENOMIC DNA]</scope>
    <source>
        <strain evidence="3 4">CBS 147.97</strain>
    </source>
</reference>